<comment type="caution">
    <text evidence="8">The sequence shown here is derived from an EMBL/GenBank/DDBJ whole genome shotgun (WGS) entry which is preliminary data.</text>
</comment>
<dbReference type="InterPro" id="IPR045232">
    <property type="entry name" value="FAM234"/>
</dbReference>
<dbReference type="AlphaFoldDB" id="A0A3S3RRZ2"/>
<keyword evidence="4" id="KW-0472">Membrane</keyword>
<dbReference type="OrthoDB" id="567787at2759"/>
<dbReference type="EMBL" id="NCKU01008169">
    <property type="protein sequence ID" value="RWS02090.1"/>
    <property type="molecule type" value="Genomic_DNA"/>
</dbReference>
<organism evidence="8 9">
    <name type="scientific">Dinothrombium tinctorium</name>
    <dbReference type="NCBI Taxonomy" id="1965070"/>
    <lineage>
        <taxon>Eukaryota</taxon>
        <taxon>Metazoa</taxon>
        <taxon>Ecdysozoa</taxon>
        <taxon>Arthropoda</taxon>
        <taxon>Chelicerata</taxon>
        <taxon>Arachnida</taxon>
        <taxon>Acari</taxon>
        <taxon>Acariformes</taxon>
        <taxon>Trombidiformes</taxon>
        <taxon>Prostigmata</taxon>
        <taxon>Anystina</taxon>
        <taxon>Parasitengona</taxon>
        <taxon>Trombidioidea</taxon>
        <taxon>Trombidiidae</taxon>
        <taxon>Dinothrombium</taxon>
    </lineage>
</organism>
<protein>
    <submittedName>
        <fullName evidence="8">PQQ-like domain containing protein</fullName>
    </submittedName>
</protein>
<dbReference type="Pfam" id="PF23727">
    <property type="entry name" value="Beta-prop_FAM234A_B"/>
    <property type="match status" value="1"/>
</dbReference>
<dbReference type="InterPro" id="IPR028994">
    <property type="entry name" value="Integrin_alpha_N"/>
</dbReference>
<evidence type="ECO:0000256" key="4">
    <source>
        <dbReference type="ARBA" id="ARBA00023136"/>
    </source>
</evidence>
<keyword evidence="2" id="KW-0812">Transmembrane</keyword>
<evidence type="ECO:0000256" key="3">
    <source>
        <dbReference type="ARBA" id="ARBA00022989"/>
    </source>
</evidence>
<evidence type="ECO:0000259" key="5">
    <source>
        <dbReference type="Pfam" id="PF23727"/>
    </source>
</evidence>
<sequence length="628" mass="70833">MFTGADAAYYPSVVCEVYFNQSQGDEENVCGGGVMALEGNSGQVLWNRYTKHEIFAVNCQKDLTDDDINDCVVGGRMASIYAINGANGEIIWTLSARMGEPISETSNFYTPLYVSKDIDEDGKQDLVLMHGGDPLRRPTEEVRLPARLIVVSAKTGIILSWSIVPDKAESYYSPQEIKDQNGNSQILFGTGGETHPGSLYLINLNDLLRRQMHRAKILFSDCCKGIMAPPVLIDLNGDTNLDIVISLFNSTVIAIDGKSHKIMWRSVFPRSETTPAVGYFNNDSIPDFFVIYQHGPGFPIYHYTEATILNGQTGESLLNEPIKMLVGTQSSPLTISTNGQFDIFLYWFSSCNVKDLKINEETEPFRIMPGTSIHDASRADFCAIRFNSTLFTRLIAVSANFSHVVYDSELSRDVEMKTLNYSAIGQKWLQAHSEQRLSNDDYYDSQQNSYLQSENPSNWQLAEDNKYIRALRKRHVGLHDGDGVQRVISTGTLGPSSQKHSIDLIFATYWFPPARNVQLMPPEMQRCIDRYMAPELEANLRLLAPNSKLYGFDHDSYQDFVNSICRQETNQAFVISEHQQYYNPFGREMGSMTVYRNTLSCNHRSFKPFEQQIWPSYLGINANSIANV</sequence>
<dbReference type="Proteomes" id="UP000285301">
    <property type="component" value="Unassembled WGS sequence"/>
</dbReference>
<name>A0A3S3RRZ2_9ACAR</name>
<dbReference type="EMBL" id="NCKU01007915">
    <property type="protein sequence ID" value="RWS02287.1"/>
    <property type="molecule type" value="Genomic_DNA"/>
</dbReference>
<reference evidence="8 9" key="1">
    <citation type="journal article" date="2018" name="Gigascience">
        <title>Genomes of trombidid mites reveal novel predicted allergens and laterally-transferred genes associated with secondary metabolism.</title>
        <authorList>
            <person name="Dong X."/>
            <person name="Chaisiri K."/>
            <person name="Xia D."/>
            <person name="Armstrong S.D."/>
            <person name="Fang Y."/>
            <person name="Donnelly M.J."/>
            <person name="Kadowaki T."/>
            <person name="McGarry J.W."/>
            <person name="Darby A.C."/>
            <person name="Makepeace B.L."/>
        </authorList>
    </citation>
    <scope>NUCLEOTIDE SEQUENCE [LARGE SCALE GENOMIC DNA]</scope>
    <source>
        <strain evidence="8">UoL-WK</strain>
    </source>
</reference>
<gene>
    <name evidence="6" type="ORF">B4U79_01111</name>
    <name evidence="8" type="ORF">B4U79_01181</name>
    <name evidence="7" type="ORF">B4U79_04293</name>
</gene>
<evidence type="ECO:0000313" key="7">
    <source>
        <dbReference type="EMBL" id="RWS02287.1"/>
    </source>
</evidence>
<evidence type="ECO:0000256" key="1">
    <source>
        <dbReference type="ARBA" id="ARBA00004167"/>
    </source>
</evidence>
<keyword evidence="9" id="KW-1185">Reference proteome</keyword>
<evidence type="ECO:0000313" key="9">
    <source>
        <dbReference type="Proteomes" id="UP000285301"/>
    </source>
</evidence>
<proteinExistence type="predicted"/>
<evidence type="ECO:0000256" key="2">
    <source>
        <dbReference type="ARBA" id="ARBA00022692"/>
    </source>
</evidence>
<dbReference type="InterPro" id="IPR015943">
    <property type="entry name" value="WD40/YVTN_repeat-like_dom_sf"/>
</dbReference>
<keyword evidence="3" id="KW-1133">Transmembrane helix</keyword>
<accession>A0A3S3RRZ2</accession>
<dbReference type="InterPro" id="IPR055409">
    <property type="entry name" value="Beta-prop_FAM234A_B"/>
</dbReference>
<dbReference type="GO" id="GO:0016020">
    <property type="term" value="C:membrane"/>
    <property type="evidence" value="ECO:0007669"/>
    <property type="project" value="UniProtKB-SubCell"/>
</dbReference>
<dbReference type="EMBL" id="NCKU01006064">
    <property type="protein sequence ID" value="RWS03868.1"/>
    <property type="molecule type" value="Genomic_DNA"/>
</dbReference>
<feature type="domain" description="FAM234A/B beta-propeller" evidence="5">
    <location>
        <begin position="34"/>
        <end position="350"/>
    </location>
</feature>
<dbReference type="PANTHER" id="PTHR21419">
    <property type="match status" value="1"/>
</dbReference>
<comment type="subcellular location">
    <subcellularLocation>
        <location evidence="1">Membrane</location>
        <topology evidence="1">Single-pass membrane protein</topology>
    </subcellularLocation>
</comment>
<dbReference type="SUPFAM" id="SSF69318">
    <property type="entry name" value="Integrin alpha N-terminal domain"/>
    <property type="match status" value="1"/>
</dbReference>
<dbReference type="PANTHER" id="PTHR21419:SF30">
    <property type="entry name" value="IG-LIKE DOMAIN-CONTAINING PROTEIN"/>
    <property type="match status" value="1"/>
</dbReference>
<dbReference type="Gene3D" id="2.130.10.10">
    <property type="entry name" value="YVTN repeat-like/Quinoprotein amine dehydrogenase"/>
    <property type="match status" value="1"/>
</dbReference>
<evidence type="ECO:0000313" key="6">
    <source>
        <dbReference type="EMBL" id="RWS02090.1"/>
    </source>
</evidence>
<reference evidence="8" key="2">
    <citation type="submission" date="2018-11" db="EMBL/GenBank/DDBJ databases">
        <title>Trombidioid mite genomics.</title>
        <authorList>
            <person name="Dong X."/>
        </authorList>
    </citation>
    <scope>NUCLEOTIDE SEQUENCE</scope>
    <source>
        <strain evidence="8">UoL-WK</strain>
    </source>
</reference>
<dbReference type="STRING" id="1965070.A0A3S3RRZ2"/>
<evidence type="ECO:0000313" key="8">
    <source>
        <dbReference type="EMBL" id="RWS03868.1"/>
    </source>
</evidence>